<evidence type="ECO:0000313" key="2">
    <source>
        <dbReference type="Proteomes" id="UP000076798"/>
    </source>
</evidence>
<sequence length="89" mass="10113">MEGRIVSASGGWATGRRMHAVCFAGSLFHCPQTLWAVRNIVRSLSMLSLFPDVTMTLGLHIYGDSFHYLSWKMFDMANSIFHLFKERTA</sequence>
<accession>A0A165XV64</accession>
<dbReference type="EMBL" id="KV428316">
    <property type="protein sequence ID" value="KZT32584.1"/>
    <property type="molecule type" value="Genomic_DNA"/>
</dbReference>
<dbReference type="AlphaFoldDB" id="A0A165XV64"/>
<gene>
    <name evidence="1" type="ORF">SISSUDRAFT_527877</name>
</gene>
<dbReference type="Proteomes" id="UP000076798">
    <property type="component" value="Unassembled WGS sequence"/>
</dbReference>
<protein>
    <submittedName>
        <fullName evidence="1">Uncharacterized protein</fullName>
    </submittedName>
</protein>
<keyword evidence="2" id="KW-1185">Reference proteome</keyword>
<evidence type="ECO:0000313" key="1">
    <source>
        <dbReference type="EMBL" id="KZT32584.1"/>
    </source>
</evidence>
<proteinExistence type="predicted"/>
<organism evidence="1 2">
    <name type="scientific">Sistotremastrum suecicum HHB10207 ss-3</name>
    <dbReference type="NCBI Taxonomy" id="1314776"/>
    <lineage>
        <taxon>Eukaryota</taxon>
        <taxon>Fungi</taxon>
        <taxon>Dikarya</taxon>
        <taxon>Basidiomycota</taxon>
        <taxon>Agaricomycotina</taxon>
        <taxon>Agaricomycetes</taxon>
        <taxon>Sistotremastrales</taxon>
        <taxon>Sistotremastraceae</taxon>
        <taxon>Sistotremastrum</taxon>
    </lineage>
</organism>
<reference evidence="1 2" key="1">
    <citation type="journal article" date="2016" name="Mol. Biol. Evol.">
        <title>Comparative Genomics of Early-Diverging Mushroom-Forming Fungi Provides Insights into the Origins of Lignocellulose Decay Capabilities.</title>
        <authorList>
            <person name="Nagy L.G."/>
            <person name="Riley R."/>
            <person name="Tritt A."/>
            <person name="Adam C."/>
            <person name="Daum C."/>
            <person name="Floudas D."/>
            <person name="Sun H."/>
            <person name="Yadav J.S."/>
            <person name="Pangilinan J."/>
            <person name="Larsson K.H."/>
            <person name="Matsuura K."/>
            <person name="Barry K."/>
            <person name="Labutti K."/>
            <person name="Kuo R."/>
            <person name="Ohm R.A."/>
            <person name="Bhattacharya S.S."/>
            <person name="Shirouzu T."/>
            <person name="Yoshinaga Y."/>
            <person name="Martin F.M."/>
            <person name="Grigoriev I.V."/>
            <person name="Hibbett D.S."/>
        </authorList>
    </citation>
    <scope>NUCLEOTIDE SEQUENCE [LARGE SCALE GENOMIC DNA]</scope>
    <source>
        <strain evidence="1 2">HHB10207 ss-3</strain>
    </source>
</reference>
<name>A0A165XV64_9AGAM</name>